<evidence type="ECO:0000313" key="5">
    <source>
        <dbReference type="EMBL" id="AIA94652.1"/>
    </source>
</evidence>
<evidence type="ECO:0000256" key="2">
    <source>
        <dbReference type="ARBA" id="ARBA00022801"/>
    </source>
</evidence>
<name>A0A060CI94_9CHLO</name>
<proteinExistence type="inferred from homology"/>
<dbReference type="InterPro" id="IPR001547">
    <property type="entry name" value="Glyco_hydro_5"/>
</dbReference>
<evidence type="ECO:0000256" key="3">
    <source>
        <dbReference type="ARBA" id="ARBA00023295"/>
    </source>
</evidence>
<feature type="non-terminal residue" evidence="5">
    <location>
        <position position="1"/>
    </location>
</feature>
<evidence type="ECO:0000256" key="1">
    <source>
        <dbReference type="ARBA" id="ARBA00005641"/>
    </source>
</evidence>
<evidence type="ECO:0000259" key="4">
    <source>
        <dbReference type="Pfam" id="PF26410"/>
    </source>
</evidence>
<keyword evidence="2" id="KW-0378">Hydrolase</keyword>
<comment type="similarity">
    <text evidence="1">Belongs to the glycosyl hydrolase 5 (cellulase A) family.</text>
</comment>
<dbReference type="InterPro" id="IPR017853">
    <property type="entry name" value="GH"/>
</dbReference>
<accession>A0A060CI94</accession>
<feature type="domain" description="Glycoside hydrolase family 5" evidence="4">
    <location>
        <begin position="14"/>
        <end position="75"/>
    </location>
</feature>
<dbReference type="EMBL" id="KF127299">
    <property type="protein sequence ID" value="AIA94652.1"/>
    <property type="molecule type" value="Genomic_DNA"/>
</dbReference>
<dbReference type="Pfam" id="PF26410">
    <property type="entry name" value="GH5_mannosidase"/>
    <property type="match status" value="1"/>
</dbReference>
<keyword evidence="3" id="KW-0326">Glycosidase</keyword>
<reference evidence="5" key="1">
    <citation type="journal article" date="2013" name="Environ. Microbiol.">
        <title>Seasonally variable intestinal metagenomes of the red palm weevil (Rhynchophorus ferrugineus).</title>
        <authorList>
            <person name="Jia S."/>
            <person name="Zhang X."/>
            <person name="Zhang G."/>
            <person name="Yin A."/>
            <person name="Zhang S."/>
            <person name="Li F."/>
            <person name="Wang L."/>
            <person name="Zhao D."/>
            <person name="Yun Q."/>
            <person name="Tala"/>
            <person name="Wang J."/>
            <person name="Sun G."/>
            <person name="Baabdullah M."/>
            <person name="Yu X."/>
            <person name="Hu S."/>
            <person name="Al-Mssallem I.S."/>
            <person name="Yu J."/>
        </authorList>
    </citation>
    <scope>NUCLEOTIDE SEQUENCE</scope>
</reference>
<dbReference type="SUPFAM" id="SSF51445">
    <property type="entry name" value="(Trans)glycosidases"/>
    <property type="match status" value="1"/>
</dbReference>
<sequence length="112" mass="13132">DPNDGSLWAYYSGQHFQYDHTYADFAVIHIWPSNWAIGSSKVVSFTRDWIEQHADAADGLGKPLVIEEFGIGVDTAADYLRRPRPHVLDRVRLRRRRQRRRVGRLGRRHLKH</sequence>
<protein>
    <submittedName>
        <fullName evidence="5">CAZy families GH5 protein</fullName>
    </submittedName>
</protein>
<dbReference type="Gene3D" id="3.20.20.80">
    <property type="entry name" value="Glycosidases"/>
    <property type="match status" value="1"/>
</dbReference>
<organism evidence="5">
    <name type="scientific">uncultured Ostreococcus</name>
    <dbReference type="NCBI Taxonomy" id="257762"/>
    <lineage>
        <taxon>Eukaryota</taxon>
        <taxon>Viridiplantae</taxon>
        <taxon>Chlorophyta</taxon>
        <taxon>Mamiellophyceae</taxon>
        <taxon>Mamiellales</taxon>
        <taxon>environmental samples</taxon>
    </lineage>
</organism>
<dbReference type="AlphaFoldDB" id="A0A060CI94"/>